<dbReference type="eggNOG" id="ENOG502QT8W">
    <property type="taxonomic scope" value="Eukaryota"/>
</dbReference>
<proteinExistence type="inferred from homology"/>
<keyword evidence="25" id="KW-1185">Reference proteome</keyword>
<evidence type="ECO:0000256" key="5">
    <source>
        <dbReference type="ARBA" id="ARBA00022525"/>
    </source>
</evidence>
<dbReference type="InterPro" id="IPR019794">
    <property type="entry name" value="Peroxidases_AS"/>
</dbReference>
<protein>
    <recommendedName>
        <fullName evidence="20">Peroxidase</fullName>
        <ecNumber evidence="20">1.11.1.7</ecNumber>
    </recommendedName>
</protein>
<feature type="domain" description="Plant heme peroxidase family profile" evidence="22">
    <location>
        <begin position="25"/>
        <end position="320"/>
    </location>
</feature>
<keyword evidence="8 17" id="KW-0479">Metal-binding</keyword>
<sequence>MDRFGAWWWSSVIAVLLLGLEANAQLSSSFYSSTCPNLTDIVRNVIQSAVANENRMAASILRLHFHDCFVNGCDASILLDGSSGEKNAGPNVNSARGFDVIDNVKAAVESSCKGVVSCADILALSAREAVVALRGPSWTVVFGRRDSTTSSQSTANSAIPPPSSTASRLITSFQNQGLSTQDLVALSGSHTIGQAQCTNFRARLYNGTSGDTIDASFKSNLERNCPSTGGNSNLAPLDLQTPVTFDNLYFKNLQAQKGLLFSDQQLFSGGQSSLMSTVNTYANNQQAFFSAFATAMVKMGNINPLTGSNGQIRANCRKTN</sequence>
<evidence type="ECO:0000256" key="18">
    <source>
        <dbReference type="PIRSR" id="PIRSR600823-4"/>
    </source>
</evidence>
<dbReference type="GO" id="GO:0004601">
    <property type="term" value="F:peroxidase activity"/>
    <property type="evidence" value="ECO:0000318"/>
    <property type="project" value="GO_Central"/>
</dbReference>
<evidence type="ECO:0000256" key="10">
    <source>
        <dbReference type="ARBA" id="ARBA00022837"/>
    </source>
</evidence>
<dbReference type="Gramene" id="EFJ24032">
    <property type="protein sequence ID" value="EFJ24032"/>
    <property type="gene ID" value="SELMODRAFT_232491"/>
</dbReference>
<dbReference type="EMBL" id="GL377591">
    <property type="protein sequence ID" value="EFJ24032.1"/>
    <property type="molecule type" value="Genomic_DNA"/>
</dbReference>
<feature type="region of interest" description="Disordered" evidence="21">
    <location>
        <begin position="145"/>
        <end position="165"/>
    </location>
</feature>
<feature type="binding site" evidence="17">
    <location>
        <position position="85"/>
    </location>
    <ligand>
        <name>Ca(2+)</name>
        <dbReference type="ChEBI" id="CHEBI:29108"/>
        <label>1</label>
    </ligand>
</feature>
<dbReference type="GO" id="GO:0046872">
    <property type="term" value="F:metal ion binding"/>
    <property type="evidence" value="ECO:0007669"/>
    <property type="project" value="UniProtKB-UniRule"/>
</dbReference>
<dbReference type="FunFam" id="1.10.520.10:FF:000006">
    <property type="entry name" value="Peroxidase"/>
    <property type="match status" value="1"/>
</dbReference>
<feature type="disulfide bond" evidence="19">
    <location>
        <begin position="35"/>
        <end position="112"/>
    </location>
</feature>
<dbReference type="FunCoup" id="D8RT10">
    <property type="interactions" value="126"/>
</dbReference>
<dbReference type="KEGG" id="smo:SELMODRAFT_101253"/>
<dbReference type="AlphaFoldDB" id="D8RT10"/>
<comment type="subcellular location">
    <subcellularLocation>
        <location evidence="3 20">Secreted</location>
    </subcellularLocation>
</comment>
<dbReference type="InterPro" id="IPR010255">
    <property type="entry name" value="Haem_peroxidase_sf"/>
</dbReference>
<evidence type="ECO:0000256" key="9">
    <source>
        <dbReference type="ARBA" id="ARBA00022729"/>
    </source>
</evidence>
<comment type="cofactor">
    <cofactor evidence="17 20">
        <name>Ca(2+)</name>
        <dbReference type="ChEBI" id="CHEBI:29108"/>
    </cofactor>
    <text evidence="17 20">Binds 2 calcium ions per subunit.</text>
</comment>
<evidence type="ECO:0000256" key="8">
    <source>
        <dbReference type="ARBA" id="ARBA00022723"/>
    </source>
</evidence>
<comment type="similarity">
    <text evidence="4">Belongs to the peroxidase family. Ascorbate peroxidase subfamily.</text>
</comment>
<keyword evidence="9 20" id="KW-0732">Signal</keyword>
<keyword evidence="11 20" id="KW-0560">Oxidoreductase</keyword>
<dbReference type="Proteomes" id="UP000001514">
    <property type="component" value="Unassembled WGS sequence"/>
</dbReference>
<dbReference type="InterPro" id="IPR033905">
    <property type="entry name" value="Secretory_peroxidase"/>
</dbReference>
<evidence type="ECO:0000256" key="13">
    <source>
        <dbReference type="ARBA" id="ARBA00023157"/>
    </source>
</evidence>
<evidence type="ECO:0000313" key="24">
    <source>
        <dbReference type="EMBL" id="EFJ24595.1"/>
    </source>
</evidence>
<evidence type="ECO:0000256" key="7">
    <source>
        <dbReference type="ARBA" id="ARBA00022617"/>
    </source>
</evidence>
<feature type="disulfide bond" evidence="19">
    <location>
        <begin position="68"/>
        <end position="73"/>
    </location>
</feature>
<evidence type="ECO:0000256" key="6">
    <source>
        <dbReference type="ARBA" id="ARBA00022559"/>
    </source>
</evidence>
<keyword evidence="13 19" id="KW-1015">Disulfide bond</keyword>
<feature type="binding site" evidence="17">
    <location>
        <position position="67"/>
    </location>
    <ligand>
        <name>Ca(2+)</name>
        <dbReference type="ChEBI" id="CHEBI:29108"/>
        <label>1</label>
    </ligand>
</feature>
<feature type="disulfide bond" evidence="19">
    <location>
        <begin position="197"/>
        <end position="225"/>
    </location>
</feature>
<dbReference type="FunFam" id="1.10.420.10:FF:000001">
    <property type="entry name" value="Peroxidase"/>
    <property type="match status" value="1"/>
</dbReference>
<evidence type="ECO:0000256" key="4">
    <source>
        <dbReference type="ARBA" id="ARBA00006873"/>
    </source>
</evidence>
<dbReference type="GO" id="GO:0005576">
    <property type="term" value="C:extracellular region"/>
    <property type="evidence" value="ECO:0007669"/>
    <property type="project" value="UniProtKB-SubCell"/>
</dbReference>
<evidence type="ECO:0000256" key="1">
    <source>
        <dbReference type="ARBA" id="ARBA00000189"/>
    </source>
</evidence>
<evidence type="ECO:0000256" key="14">
    <source>
        <dbReference type="ARBA" id="ARBA00023180"/>
    </source>
</evidence>
<dbReference type="PROSITE" id="PS00435">
    <property type="entry name" value="PEROXIDASE_1"/>
    <property type="match status" value="1"/>
</dbReference>
<evidence type="ECO:0000256" key="2">
    <source>
        <dbReference type="ARBA" id="ARBA00002322"/>
    </source>
</evidence>
<evidence type="ECO:0000256" key="12">
    <source>
        <dbReference type="ARBA" id="ARBA00023004"/>
    </source>
</evidence>
<dbReference type="GO" id="GO:0140825">
    <property type="term" value="F:lactoperoxidase activity"/>
    <property type="evidence" value="ECO:0007669"/>
    <property type="project" value="UniProtKB-EC"/>
</dbReference>
<evidence type="ECO:0000256" key="19">
    <source>
        <dbReference type="PIRSR" id="PIRSR600823-5"/>
    </source>
</evidence>
<dbReference type="EMBL" id="GL377589">
    <property type="protein sequence ID" value="EFJ24595.1"/>
    <property type="molecule type" value="Genomic_DNA"/>
</dbReference>
<organism evidence="25">
    <name type="scientific">Selaginella moellendorffii</name>
    <name type="common">Spikemoss</name>
    <dbReference type="NCBI Taxonomy" id="88036"/>
    <lineage>
        <taxon>Eukaryota</taxon>
        <taxon>Viridiplantae</taxon>
        <taxon>Streptophyta</taxon>
        <taxon>Embryophyta</taxon>
        <taxon>Tracheophyta</taxon>
        <taxon>Lycopodiopsida</taxon>
        <taxon>Selaginellales</taxon>
        <taxon>Selaginellaceae</taxon>
        <taxon>Selaginella</taxon>
    </lineage>
</organism>
<evidence type="ECO:0000256" key="15">
    <source>
        <dbReference type="PIRSR" id="PIRSR600823-1"/>
    </source>
</evidence>
<dbReference type="GO" id="GO:0042744">
    <property type="term" value="P:hydrogen peroxide catabolic process"/>
    <property type="evidence" value="ECO:0007669"/>
    <property type="project" value="UniProtKB-KW"/>
</dbReference>
<dbReference type="CDD" id="cd00693">
    <property type="entry name" value="secretory_peroxidase"/>
    <property type="match status" value="1"/>
</dbReference>
<comment type="similarity">
    <text evidence="20">Belongs to the peroxidase family. Classical plant (class III) peroxidase subfamily.</text>
</comment>
<dbReference type="Gene3D" id="1.10.520.10">
    <property type="match status" value="1"/>
</dbReference>
<dbReference type="GO" id="GO:0009505">
    <property type="term" value="C:plant-type cell wall"/>
    <property type="evidence" value="ECO:0000318"/>
    <property type="project" value="GO_Central"/>
</dbReference>
<evidence type="ECO:0000256" key="17">
    <source>
        <dbReference type="PIRSR" id="PIRSR600823-3"/>
    </source>
</evidence>
<feature type="site" description="Transition state stabilizer" evidence="18">
    <location>
        <position position="62"/>
    </location>
</feature>
<feature type="chain" id="PRO_5010753673" description="Peroxidase" evidence="20">
    <location>
        <begin position="25"/>
        <end position="320"/>
    </location>
</feature>
<feature type="binding site" evidence="17">
    <location>
        <position position="246"/>
    </location>
    <ligand>
        <name>Ca(2+)</name>
        <dbReference type="ChEBI" id="CHEBI:29108"/>
        <label>2</label>
    </ligand>
</feature>
<feature type="binding site" evidence="17">
    <location>
        <position position="74"/>
    </location>
    <ligand>
        <name>Ca(2+)</name>
        <dbReference type="ChEBI" id="CHEBI:29108"/>
        <label>1</label>
    </ligand>
</feature>
<keyword evidence="14" id="KW-0325">Glycoprotein</keyword>
<dbReference type="EC" id="1.11.1.7" evidence="20"/>
<dbReference type="HOGENOM" id="CLU_010543_0_1_1"/>
<dbReference type="Gramene" id="EFJ24595">
    <property type="protein sequence ID" value="EFJ24595"/>
    <property type="gene ID" value="SELMODRAFT_101253"/>
</dbReference>
<evidence type="ECO:0000256" key="21">
    <source>
        <dbReference type="SAM" id="MobiDB-lite"/>
    </source>
</evidence>
<evidence type="ECO:0000313" key="25">
    <source>
        <dbReference type="Proteomes" id="UP000001514"/>
    </source>
</evidence>
<dbReference type="PRINTS" id="PR00461">
    <property type="entry name" value="PLPEROXIDASE"/>
</dbReference>
<feature type="binding site" evidence="17">
    <location>
        <position position="238"/>
    </location>
    <ligand>
        <name>Ca(2+)</name>
        <dbReference type="ChEBI" id="CHEBI:29108"/>
        <label>2</label>
    </ligand>
</feature>
<dbReference type="GO" id="GO:0006979">
    <property type="term" value="P:response to oxidative stress"/>
    <property type="evidence" value="ECO:0007669"/>
    <property type="project" value="UniProtKB-UniRule"/>
</dbReference>
<comment type="catalytic activity">
    <reaction evidence="1 20">
        <text>2 a phenolic donor + H2O2 = 2 a phenolic radical donor + 2 H2O</text>
        <dbReference type="Rhea" id="RHEA:56136"/>
        <dbReference type="ChEBI" id="CHEBI:15377"/>
        <dbReference type="ChEBI" id="CHEBI:16240"/>
        <dbReference type="ChEBI" id="CHEBI:139520"/>
        <dbReference type="ChEBI" id="CHEBI:139521"/>
        <dbReference type="EC" id="1.11.1.7"/>
    </reaction>
</comment>
<keyword evidence="20" id="KW-0376">Hydrogen peroxide</keyword>
<comment type="function">
    <text evidence="2">Removal of H(2)O(2), oxidation of toxic reductants, biosynthesis and degradation of lignin, suberization, auxin catabolism, response to environmental stresses such as wounding, pathogen attack and oxidative stress. These functions might be dependent on each isozyme/isoform in each plant tissue.</text>
</comment>
<feature type="binding site" evidence="17">
    <location>
        <position position="76"/>
    </location>
    <ligand>
        <name>Ca(2+)</name>
        <dbReference type="ChEBI" id="CHEBI:29108"/>
        <label>1</label>
    </ligand>
</feature>
<dbReference type="InParanoid" id="D8RT10"/>
<feature type="binding site" evidence="17">
    <location>
        <position position="70"/>
    </location>
    <ligand>
        <name>Ca(2+)</name>
        <dbReference type="ChEBI" id="CHEBI:29108"/>
        <label>1</label>
    </ligand>
</feature>
<dbReference type="PRINTS" id="PR00458">
    <property type="entry name" value="PEROXIDASE"/>
</dbReference>
<dbReference type="KEGG" id="smo:SELMODRAFT_232491"/>
<keyword evidence="7 20" id="KW-0349">Heme</keyword>
<dbReference type="PANTHER" id="PTHR31388:SF5">
    <property type="entry name" value="PEROXIDASE"/>
    <property type="match status" value="1"/>
</dbReference>
<evidence type="ECO:0000313" key="23">
    <source>
        <dbReference type="EMBL" id="EFJ24032.1"/>
    </source>
</evidence>
<dbReference type="InterPro" id="IPR019793">
    <property type="entry name" value="Peroxidases_heam-ligand_BS"/>
</dbReference>
<dbReference type="STRING" id="88036.D8RT10"/>
<dbReference type="InterPro" id="IPR000823">
    <property type="entry name" value="Peroxidase_pln"/>
</dbReference>
<keyword evidence="12 17" id="KW-0408">Iron</keyword>
<evidence type="ECO:0000256" key="11">
    <source>
        <dbReference type="ARBA" id="ARBA00023002"/>
    </source>
</evidence>
<keyword evidence="10 17" id="KW-0106">Calcium</keyword>
<keyword evidence="5 20" id="KW-0964">Secreted</keyword>
<dbReference type="InterPro" id="IPR002016">
    <property type="entry name" value="Haem_peroxidase"/>
</dbReference>
<feature type="binding site" evidence="17">
    <location>
        <position position="241"/>
    </location>
    <ligand>
        <name>Ca(2+)</name>
        <dbReference type="ChEBI" id="CHEBI:29108"/>
        <label>2</label>
    </ligand>
</feature>
<feature type="disulfide bond" evidence="19">
    <location>
        <begin position="118"/>
        <end position="316"/>
    </location>
</feature>
<dbReference type="GO" id="GO:0020037">
    <property type="term" value="F:heme binding"/>
    <property type="evidence" value="ECO:0007669"/>
    <property type="project" value="UniProtKB-UniRule"/>
</dbReference>
<evidence type="ECO:0000256" key="3">
    <source>
        <dbReference type="ARBA" id="ARBA00004613"/>
    </source>
</evidence>
<dbReference type="Gene3D" id="1.10.420.10">
    <property type="entry name" value="Peroxidase, domain 2"/>
    <property type="match status" value="1"/>
</dbReference>
<dbReference type="SUPFAM" id="SSF48113">
    <property type="entry name" value="Heme-dependent peroxidases"/>
    <property type="match status" value="1"/>
</dbReference>
<feature type="binding site" evidence="17">
    <location>
        <position position="72"/>
    </location>
    <ligand>
        <name>Ca(2+)</name>
        <dbReference type="ChEBI" id="CHEBI:29108"/>
        <label>1</label>
    </ligand>
</feature>
<dbReference type="PROSITE" id="PS50873">
    <property type="entry name" value="PEROXIDASE_4"/>
    <property type="match status" value="1"/>
</dbReference>
<feature type="active site" description="Proton acceptor" evidence="15">
    <location>
        <position position="66"/>
    </location>
</feature>
<dbReference type="Pfam" id="PF00141">
    <property type="entry name" value="peroxidase"/>
    <property type="match status" value="1"/>
</dbReference>
<dbReference type="PROSITE" id="PS00436">
    <property type="entry name" value="PEROXIDASE_2"/>
    <property type="match status" value="1"/>
</dbReference>
<evidence type="ECO:0000256" key="16">
    <source>
        <dbReference type="PIRSR" id="PIRSR600823-2"/>
    </source>
</evidence>
<feature type="binding site" description="axial binding residue" evidence="17">
    <location>
        <position position="190"/>
    </location>
    <ligand>
        <name>heme b</name>
        <dbReference type="ChEBI" id="CHEBI:60344"/>
    </ligand>
    <ligandPart>
        <name>Fe</name>
        <dbReference type="ChEBI" id="CHEBI:18248"/>
    </ligandPart>
</feature>
<evidence type="ECO:0000259" key="22">
    <source>
        <dbReference type="PROSITE" id="PS50873"/>
    </source>
</evidence>
<dbReference type="PANTHER" id="PTHR31388">
    <property type="entry name" value="PEROXIDASE 72-RELATED"/>
    <property type="match status" value="1"/>
</dbReference>
<feature type="binding site" evidence="17">
    <location>
        <position position="191"/>
    </location>
    <ligand>
        <name>Ca(2+)</name>
        <dbReference type="ChEBI" id="CHEBI:29108"/>
        <label>2</label>
    </ligand>
</feature>
<evidence type="ECO:0000256" key="20">
    <source>
        <dbReference type="RuleBase" id="RU362060"/>
    </source>
</evidence>
<feature type="signal peptide" evidence="20">
    <location>
        <begin position="1"/>
        <end position="24"/>
    </location>
</feature>
<reference evidence="24 25" key="1">
    <citation type="journal article" date="2011" name="Science">
        <title>The Selaginella genome identifies genetic changes associated with the evolution of vascular plants.</title>
        <authorList>
            <person name="Banks J.A."/>
            <person name="Nishiyama T."/>
            <person name="Hasebe M."/>
            <person name="Bowman J.L."/>
            <person name="Gribskov M."/>
            <person name="dePamphilis C."/>
            <person name="Albert V.A."/>
            <person name="Aono N."/>
            <person name="Aoyama T."/>
            <person name="Ambrose B.A."/>
            <person name="Ashton N.W."/>
            <person name="Axtell M.J."/>
            <person name="Barker E."/>
            <person name="Barker M.S."/>
            <person name="Bennetzen J.L."/>
            <person name="Bonawitz N.D."/>
            <person name="Chapple C."/>
            <person name="Cheng C."/>
            <person name="Correa L.G."/>
            <person name="Dacre M."/>
            <person name="DeBarry J."/>
            <person name="Dreyer I."/>
            <person name="Elias M."/>
            <person name="Engstrom E.M."/>
            <person name="Estelle M."/>
            <person name="Feng L."/>
            <person name="Finet C."/>
            <person name="Floyd S.K."/>
            <person name="Frommer W.B."/>
            <person name="Fujita T."/>
            <person name="Gramzow L."/>
            <person name="Gutensohn M."/>
            <person name="Harholt J."/>
            <person name="Hattori M."/>
            <person name="Heyl A."/>
            <person name="Hirai T."/>
            <person name="Hiwatashi Y."/>
            <person name="Ishikawa M."/>
            <person name="Iwata M."/>
            <person name="Karol K.G."/>
            <person name="Koehler B."/>
            <person name="Kolukisaoglu U."/>
            <person name="Kubo M."/>
            <person name="Kurata T."/>
            <person name="Lalonde S."/>
            <person name="Li K."/>
            <person name="Li Y."/>
            <person name="Litt A."/>
            <person name="Lyons E."/>
            <person name="Manning G."/>
            <person name="Maruyama T."/>
            <person name="Michael T.P."/>
            <person name="Mikami K."/>
            <person name="Miyazaki S."/>
            <person name="Morinaga S."/>
            <person name="Murata T."/>
            <person name="Mueller-Roeber B."/>
            <person name="Nelson D.R."/>
            <person name="Obara M."/>
            <person name="Oguri Y."/>
            <person name="Olmstead R.G."/>
            <person name="Onodera N."/>
            <person name="Petersen B.L."/>
            <person name="Pils B."/>
            <person name="Prigge M."/>
            <person name="Rensing S.A."/>
            <person name="Riano-Pachon D.M."/>
            <person name="Roberts A.W."/>
            <person name="Sato Y."/>
            <person name="Scheller H.V."/>
            <person name="Schulz B."/>
            <person name="Schulz C."/>
            <person name="Shakirov E.V."/>
            <person name="Shibagaki N."/>
            <person name="Shinohara N."/>
            <person name="Shippen D.E."/>
            <person name="Soerensen I."/>
            <person name="Sotooka R."/>
            <person name="Sugimoto N."/>
            <person name="Sugita M."/>
            <person name="Sumikawa N."/>
            <person name="Tanurdzic M."/>
            <person name="Theissen G."/>
            <person name="Ulvskov P."/>
            <person name="Wakazuki S."/>
            <person name="Weng J.K."/>
            <person name="Willats W.W."/>
            <person name="Wipf D."/>
            <person name="Wolf P.G."/>
            <person name="Yang L."/>
            <person name="Zimmer A.D."/>
            <person name="Zhu Q."/>
            <person name="Mitros T."/>
            <person name="Hellsten U."/>
            <person name="Loque D."/>
            <person name="Otillar R."/>
            <person name="Salamov A."/>
            <person name="Schmutz J."/>
            <person name="Shapiro H."/>
            <person name="Lindquist E."/>
            <person name="Lucas S."/>
            <person name="Rokhsar D."/>
            <person name="Grigoriev I.V."/>
        </authorList>
    </citation>
    <scope>NUCLEOTIDE SEQUENCE [LARGE SCALE GENOMIC DNA]</scope>
</reference>
<accession>D8RT10</accession>
<keyword evidence="6 20" id="KW-0575">Peroxidase</keyword>
<gene>
    <name evidence="24" type="ORF">SELMODRAFT_101253</name>
    <name evidence="23" type="ORF">SELMODRAFT_232491</name>
</gene>
<name>D8RT10_SELML</name>
<feature type="binding site" evidence="16">
    <location>
        <position position="160"/>
    </location>
    <ligand>
        <name>substrate</name>
    </ligand>
</feature>
<dbReference type="OMA" id="FARIIMS"/>
<comment type="cofactor">
    <cofactor evidence="17 20">
        <name>heme b</name>
        <dbReference type="ChEBI" id="CHEBI:60344"/>
    </cofactor>
    <text evidence="17 20">Binds 1 heme b (iron(II)-protoporphyrin IX) group per subunit.</text>
</comment>